<proteinExistence type="predicted"/>
<dbReference type="Proteomes" id="UP001444625">
    <property type="component" value="Unassembled WGS sequence"/>
</dbReference>
<keyword evidence="1" id="KW-0472">Membrane</keyword>
<keyword evidence="1" id="KW-1133">Transmembrane helix</keyword>
<feature type="transmembrane region" description="Helical" evidence="1">
    <location>
        <begin position="7"/>
        <end position="27"/>
    </location>
</feature>
<name>A0ABU9XF95_9BACI</name>
<keyword evidence="3" id="KW-1185">Reference proteome</keyword>
<dbReference type="RefSeq" id="WP_345824419.1">
    <property type="nucleotide sequence ID" value="NZ_JBDIML010000002.1"/>
</dbReference>
<evidence type="ECO:0000313" key="2">
    <source>
        <dbReference type="EMBL" id="MEN2766956.1"/>
    </source>
</evidence>
<evidence type="ECO:0000256" key="1">
    <source>
        <dbReference type="SAM" id="Phobius"/>
    </source>
</evidence>
<dbReference type="EMBL" id="JBDIML010000002">
    <property type="protein sequence ID" value="MEN2766956.1"/>
    <property type="molecule type" value="Genomic_DNA"/>
</dbReference>
<comment type="caution">
    <text evidence="2">The sequence shown here is derived from an EMBL/GenBank/DDBJ whole genome shotgun (WGS) entry which is preliminary data.</text>
</comment>
<gene>
    <name evidence="2" type="ORF">ABC228_07145</name>
</gene>
<reference evidence="2 3" key="1">
    <citation type="submission" date="2024-05" db="EMBL/GenBank/DDBJ databases">
        <authorList>
            <person name="Haq I."/>
            <person name="Ullah Z."/>
            <person name="Ahmad R."/>
            <person name="Li M."/>
            <person name="Tong Y."/>
        </authorList>
    </citation>
    <scope>NUCLEOTIDE SEQUENCE [LARGE SCALE GENOMIC DNA]</scope>
    <source>
        <strain evidence="2 3">16A2E</strain>
    </source>
</reference>
<accession>A0ABU9XF95</accession>
<keyword evidence="1" id="KW-0812">Transmembrane</keyword>
<evidence type="ECO:0000313" key="3">
    <source>
        <dbReference type="Proteomes" id="UP001444625"/>
    </source>
</evidence>
<organism evidence="2 3">
    <name type="scientific">Ornithinibacillus xuwenensis</name>
    <dbReference type="NCBI Taxonomy" id="3144668"/>
    <lineage>
        <taxon>Bacteria</taxon>
        <taxon>Bacillati</taxon>
        <taxon>Bacillota</taxon>
        <taxon>Bacilli</taxon>
        <taxon>Bacillales</taxon>
        <taxon>Bacillaceae</taxon>
        <taxon>Ornithinibacillus</taxon>
    </lineage>
</organism>
<sequence length="248" mass="29106">MTMKKKLFTSGIVLAVMLLLFLVYWYYLAKPGSLPTNEELIAEINEIYPQARADVIQDTISIDEKHVLVPFVSTNEEYGLSYLVWEKHKWKVVNIDTKGYPMLWKIEKNNPDSYYLVWNIQPSDQLQYIDFYMTRDRGFRISYGTEHYYYPKVQMVQRVNAQEKTYGAMALPDEWQSFMSSLMKVEEASQPQSLFYEMPIGQSIRIGFIPYDKNDKITELEGSINGSSYTIGDIQLDFVLHLYEEDLE</sequence>
<protein>
    <submittedName>
        <fullName evidence="2">Uncharacterized protein</fullName>
    </submittedName>
</protein>